<organism evidence="1 2">
    <name type="scientific">Hymenobacter arizonensis</name>
    <name type="common">Siccationidurans arizonensis</name>
    <dbReference type="NCBI Taxonomy" id="1227077"/>
    <lineage>
        <taxon>Bacteria</taxon>
        <taxon>Pseudomonadati</taxon>
        <taxon>Bacteroidota</taxon>
        <taxon>Cytophagia</taxon>
        <taxon>Cytophagales</taxon>
        <taxon>Hymenobacteraceae</taxon>
        <taxon>Hymenobacter</taxon>
    </lineage>
</organism>
<dbReference type="Proteomes" id="UP000199029">
    <property type="component" value="Unassembled WGS sequence"/>
</dbReference>
<accession>A0A1I5YXY4</accession>
<dbReference type="EMBL" id="FOXS01000003">
    <property type="protein sequence ID" value="SFQ49062.1"/>
    <property type="molecule type" value="Genomic_DNA"/>
</dbReference>
<keyword evidence="2" id="KW-1185">Reference proteome</keyword>
<evidence type="ECO:0000313" key="2">
    <source>
        <dbReference type="Proteomes" id="UP000199029"/>
    </source>
</evidence>
<dbReference type="RefSeq" id="WP_092673500.1">
    <property type="nucleotide sequence ID" value="NZ_FOXS01000003.1"/>
</dbReference>
<dbReference type="AlphaFoldDB" id="A0A1I5YXY4"/>
<protein>
    <submittedName>
        <fullName evidence="1">Uncharacterized protein</fullName>
    </submittedName>
</protein>
<sequence>MSDIKTIEGFLTLKKDGKTVLDSRPSILTIDAPSDRGYLHAWHLDNVVLPADKITLQELEAISDKGIQSEEGRFDVLFAEDNSEGTYTGQAFIAALVYDRLQIDLRGATELAV</sequence>
<proteinExistence type="predicted"/>
<name>A0A1I5YXY4_HYMAR</name>
<reference evidence="2" key="1">
    <citation type="submission" date="2016-10" db="EMBL/GenBank/DDBJ databases">
        <authorList>
            <person name="Varghese N."/>
            <person name="Submissions S."/>
        </authorList>
    </citation>
    <scope>NUCLEOTIDE SEQUENCE [LARGE SCALE GENOMIC DNA]</scope>
    <source>
        <strain evidence="2">OR362-8,ATCC BAA-1266,JCM 13504</strain>
    </source>
</reference>
<evidence type="ECO:0000313" key="1">
    <source>
        <dbReference type="EMBL" id="SFQ49062.1"/>
    </source>
</evidence>
<gene>
    <name evidence="1" type="ORF">SAMN04515668_2529</name>
</gene>